<evidence type="ECO:0000313" key="2">
    <source>
        <dbReference type="EMBL" id="MCI3244852.1"/>
    </source>
</evidence>
<proteinExistence type="predicted"/>
<protein>
    <recommendedName>
        <fullName evidence="4">Tat pathway signal sequence domain protein</fullName>
    </recommendedName>
</protein>
<keyword evidence="3" id="KW-1185">Reference proteome</keyword>
<feature type="compositionally biased region" description="Low complexity" evidence="1">
    <location>
        <begin position="1"/>
        <end position="21"/>
    </location>
</feature>
<feature type="region of interest" description="Disordered" evidence="1">
    <location>
        <begin position="1"/>
        <end position="54"/>
    </location>
</feature>
<evidence type="ECO:0008006" key="4">
    <source>
        <dbReference type="Google" id="ProtNLM"/>
    </source>
</evidence>
<organism evidence="2 3">
    <name type="scientific">Streptomyces spinosisporus</name>
    <dbReference type="NCBI Taxonomy" id="2927582"/>
    <lineage>
        <taxon>Bacteria</taxon>
        <taxon>Bacillati</taxon>
        <taxon>Actinomycetota</taxon>
        <taxon>Actinomycetes</taxon>
        <taxon>Kitasatosporales</taxon>
        <taxon>Streptomycetaceae</taxon>
        <taxon>Streptomyces</taxon>
    </lineage>
</organism>
<evidence type="ECO:0000313" key="3">
    <source>
        <dbReference type="Proteomes" id="UP001165270"/>
    </source>
</evidence>
<dbReference type="Proteomes" id="UP001165270">
    <property type="component" value="Unassembled WGS sequence"/>
</dbReference>
<comment type="caution">
    <text evidence="2">The sequence shown here is derived from an EMBL/GenBank/DDBJ whole genome shotgun (WGS) entry which is preliminary data.</text>
</comment>
<gene>
    <name evidence="2" type="ORF">MQN93_34585</name>
</gene>
<evidence type="ECO:0000256" key="1">
    <source>
        <dbReference type="SAM" id="MobiDB-lite"/>
    </source>
</evidence>
<sequence>MSGVGPVEPVETVEPVEPVEPTEARPGHAPGTHRAAPPPDVIGTDSPRPTDRWRTLPPRVRITALTAAVTALAAAAVWLLPPSPSAPEREEPATPWPATTTAFRYTGVADNPSAGATRDFHFEVSVHDGPPVTVSHINAAPGGLRTRTTPPMSFTVRAGSAHRITVRITVADCSALPVYVNLPFLDVTLRNKHAIQHYSFIFGNRYSRDLSGLLHTACDANRALPSPRVRREVRVLTMWTRRVLANPAEADLHTSSSTGTS</sequence>
<dbReference type="EMBL" id="JALDAX010000017">
    <property type="protein sequence ID" value="MCI3244852.1"/>
    <property type="molecule type" value="Genomic_DNA"/>
</dbReference>
<accession>A0ABS9XTC1</accession>
<name>A0ABS9XTC1_9ACTN</name>
<dbReference type="RefSeq" id="WP_242712607.1">
    <property type="nucleotide sequence ID" value="NZ_JALDAX010000017.1"/>
</dbReference>
<reference evidence="2" key="1">
    <citation type="submission" date="2022-03" db="EMBL/GenBank/DDBJ databases">
        <title>Streptomyces 7R015 and 7R016 isolated from Barleria lupulina in Thailand.</title>
        <authorList>
            <person name="Kanchanasin P."/>
            <person name="Phongsopitanun W."/>
            <person name="Tanasupawat S."/>
        </authorList>
    </citation>
    <scope>NUCLEOTIDE SEQUENCE</scope>
    <source>
        <strain evidence="2">7R016</strain>
    </source>
</reference>